<dbReference type="PANTHER" id="PTHR33803:SF3">
    <property type="entry name" value="BLL1974 PROTEIN"/>
    <property type="match status" value="1"/>
</dbReference>
<gene>
    <name evidence="2" type="ORF">EWM59_23670</name>
</gene>
<evidence type="ECO:0000313" key="2">
    <source>
        <dbReference type="EMBL" id="RYU93143.1"/>
    </source>
</evidence>
<dbReference type="Proteomes" id="UP000293162">
    <property type="component" value="Unassembled WGS sequence"/>
</dbReference>
<dbReference type="AlphaFoldDB" id="A0A4Q5LUM8"/>
<sequence length="446" mass="52256">MQFTLIDLDSPNFSRLYIFKNKTELGAIYQTIDWPALVKLLPQKRTKVGSPSLLPAQGYFGLMFLKHYLKLSDEKLLERLNTDWAIQMFCGVQLKDYQMIRDNAFVSNVRTYLAKHIDLGVFQQTLISQWKQEIPDKQVVSMDASCYEVYIRFPTDVKLLWESCQWLWEKQIPSLCSTYRIKLPRSKFKEQKIKYVAYSKLRKKSHRKTRSRQNALLKLLYKAIEAYQLLLNQTQAKGLSIAEAETFKTIKLVYQQQRQRYLHHQAKIPNRIVSLYKPYIRPIVRGKENKPVEFGMKVHKLQVGGISMIEHCSYEAFNEYKRLKLSIIKHKSSFGVCTHIAADRIYATNENRRYTTKKDIQTNFVRKGAGKDDKATKQIKTLLNKERATRLEGSFGTEKEHYLLHKNKARSADNEQVWLYFGIHTANAVLIAKRRQKAQRQAQMAA</sequence>
<protein>
    <submittedName>
        <fullName evidence="2">DDE transposase</fullName>
    </submittedName>
</protein>
<feature type="domain" description="Transposase InsH N-terminal" evidence="1">
    <location>
        <begin position="21"/>
        <end position="103"/>
    </location>
</feature>
<accession>A0A4Q5LUM8</accession>
<dbReference type="Pfam" id="PF05598">
    <property type="entry name" value="DUF772"/>
    <property type="match status" value="1"/>
</dbReference>
<proteinExistence type="predicted"/>
<name>A0A4Q5LUM8_9BACT</name>
<comment type="caution">
    <text evidence="2">The sequence shown here is derived from an EMBL/GenBank/DDBJ whole genome shotgun (WGS) entry which is preliminary data.</text>
</comment>
<evidence type="ECO:0000313" key="3">
    <source>
        <dbReference type="Proteomes" id="UP000293162"/>
    </source>
</evidence>
<dbReference type="OrthoDB" id="1454687at2"/>
<dbReference type="EMBL" id="SEWF01000055">
    <property type="protein sequence ID" value="RYU93143.1"/>
    <property type="molecule type" value="Genomic_DNA"/>
</dbReference>
<dbReference type="PANTHER" id="PTHR33803">
    <property type="entry name" value="IS1478 TRANSPOSASE"/>
    <property type="match status" value="1"/>
</dbReference>
<keyword evidence="3" id="KW-1185">Reference proteome</keyword>
<reference evidence="2 3" key="1">
    <citation type="submission" date="2019-02" db="EMBL/GenBank/DDBJ databases">
        <title>Bacterial novel species Emticicia sp. 17J42-9 isolated from soil.</title>
        <authorList>
            <person name="Jung H.-Y."/>
        </authorList>
    </citation>
    <scope>NUCLEOTIDE SEQUENCE [LARGE SCALE GENOMIC DNA]</scope>
    <source>
        <strain evidence="2 3">17J42-9</strain>
    </source>
</reference>
<organism evidence="2 3">
    <name type="scientific">Emticicia agri</name>
    <dbReference type="NCBI Taxonomy" id="2492393"/>
    <lineage>
        <taxon>Bacteria</taxon>
        <taxon>Pseudomonadati</taxon>
        <taxon>Bacteroidota</taxon>
        <taxon>Cytophagia</taxon>
        <taxon>Cytophagales</taxon>
        <taxon>Leadbetterellaceae</taxon>
        <taxon>Emticicia</taxon>
    </lineage>
</organism>
<dbReference type="InterPro" id="IPR008490">
    <property type="entry name" value="Transposase_InsH_N"/>
</dbReference>
<evidence type="ECO:0000259" key="1">
    <source>
        <dbReference type="Pfam" id="PF05598"/>
    </source>
</evidence>
<dbReference type="RefSeq" id="WP_130023732.1">
    <property type="nucleotide sequence ID" value="NZ_SEWF01000055.1"/>
</dbReference>